<dbReference type="NCBIfam" id="TIGR02532">
    <property type="entry name" value="IV_pilin_GFxxxE"/>
    <property type="match status" value="1"/>
</dbReference>
<evidence type="ECO:0000313" key="1">
    <source>
        <dbReference type="EMBL" id="QIR76903.1"/>
    </source>
</evidence>
<sequence>MKQRSAFTMIELVMVIVVFGIVASIGAEIVASLYTNYLRTRAINYLQSQTEITLEQIAKRLQYRIKDSVRVTTDDGGTWVSLPNANPTAAGDHTIIEWIGISNESFLGEHNGTSVVPGWSGLIDMDSNETNGSVTIRTLKTPGSRLDFANNTIKALTNNAVSMDGTPGTNFPTLIFKGSKIGTFADYYPPSSKYENNVTCKNNDCTTNRDILSVPNGLADLDTDGSGDLFEQYYLSHTAYAIMPGSNSATDFTLFLQYNYQPWQGETYQNGSQTILAEHVSTFRIRQDGDVVRIKLCIHDNNQSGSFDFSACKEKVIY</sequence>
<name>A0A6G9VUN8_9BACT</name>
<dbReference type="RefSeq" id="WP_167750380.1">
    <property type="nucleotide sequence ID" value="NZ_CP039734.2"/>
</dbReference>
<reference evidence="1 2" key="1">
    <citation type="journal article" date="2017" name="Environ. Sci. Technol.">
        <title>Organohalide Respiration with Chlorinated Ethenes under Low pH Conditions.</title>
        <authorList>
            <person name="Yang Y."/>
            <person name="Capiro N.L."/>
            <person name="Marcet T.F."/>
            <person name="Yan J."/>
            <person name="Pennell K.D."/>
            <person name="Loffler F.E."/>
        </authorList>
    </citation>
    <scope>NUCLEOTIDE SEQUENCE [LARGE SCALE GENOMIC DNA]</scope>
    <source>
        <strain evidence="1 2">ACSDCE</strain>
    </source>
</reference>
<dbReference type="AlphaFoldDB" id="A0A6G9VUN8"/>
<proteinExistence type="predicted"/>
<dbReference type="Pfam" id="PF07963">
    <property type="entry name" value="N_methyl"/>
    <property type="match status" value="1"/>
</dbReference>
<organism evidence="1 2">
    <name type="scientific">Sulfurospirillum diekertiae</name>
    <dbReference type="NCBI Taxonomy" id="1854492"/>
    <lineage>
        <taxon>Bacteria</taxon>
        <taxon>Pseudomonadati</taxon>
        <taxon>Campylobacterota</taxon>
        <taxon>Epsilonproteobacteria</taxon>
        <taxon>Campylobacterales</taxon>
        <taxon>Sulfurospirillaceae</taxon>
        <taxon>Sulfurospirillum</taxon>
    </lineage>
</organism>
<dbReference type="InterPro" id="IPR012902">
    <property type="entry name" value="N_methyl_site"/>
</dbReference>
<accession>A0A6G9VUN8</accession>
<dbReference type="EMBL" id="CP039734">
    <property type="protein sequence ID" value="QIR76903.1"/>
    <property type="molecule type" value="Genomic_DNA"/>
</dbReference>
<dbReference type="SUPFAM" id="SSF54523">
    <property type="entry name" value="Pili subunits"/>
    <property type="match status" value="1"/>
</dbReference>
<dbReference type="InterPro" id="IPR045584">
    <property type="entry name" value="Pilin-like"/>
</dbReference>
<evidence type="ECO:0000313" key="2">
    <source>
        <dbReference type="Proteomes" id="UP000502831"/>
    </source>
</evidence>
<gene>
    <name evidence="1" type="ORF">FA584_12135</name>
</gene>
<protein>
    <submittedName>
        <fullName evidence="1">Type II secretion system protein</fullName>
    </submittedName>
</protein>
<dbReference type="Proteomes" id="UP000502831">
    <property type="component" value="Chromosome"/>
</dbReference>